<evidence type="ECO:0000256" key="1">
    <source>
        <dbReference type="SAM" id="MobiDB-lite"/>
    </source>
</evidence>
<comment type="caution">
    <text evidence="2">The sequence shown here is derived from an EMBL/GenBank/DDBJ whole genome shotgun (WGS) entry which is preliminary data.</text>
</comment>
<evidence type="ECO:0000313" key="3">
    <source>
        <dbReference type="Proteomes" id="UP000025047"/>
    </source>
</evidence>
<accession>A0A017HDG5</accession>
<reference evidence="2 3" key="1">
    <citation type="submission" date="2013-03" db="EMBL/GenBank/DDBJ databases">
        <authorList>
            <person name="Fiebig A."/>
            <person name="Goeker M."/>
            <person name="Klenk H.-P.P."/>
        </authorList>
    </citation>
    <scope>NUCLEOTIDE SEQUENCE [LARGE SCALE GENOMIC DNA]</scope>
    <source>
        <strain evidence="2 3">DSM 17492</strain>
    </source>
</reference>
<feature type="region of interest" description="Disordered" evidence="1">
    <location>
        <begin position="35"/>
        <end position="65"/>
    </location>
</feature>
<evidence type="ECO:0000313" key="2">
    <source>
        <dbReference type="EMBL" id="EYD72406.1"/>
    </source>
</evidence>
<proteinExistence type="predicted"/>
<dbReference type="Proteomes" id="UP000025047">
    <property type="component" value="Unassembled WGS sequence"/>
</dbReference>
<dbReference type="HOGENOM" id="CLU_2382689_0_0_5"/>
<sequence>MKFLCQPCPHPSVPVLSRSQPLFFESAALEVLPRRGRGGNRLGRDRAKPGRMRRQSGKIPPMPPPFRRLWPACNALWRQRNQPSRRAPSSASGQ</sequence>
<dbReference type="STRING" id="1122180.Lokhon_01205"/>
<keyword evidence="3" id="KW-1185">Reference proteome</keyword>
<name>A0A017HDG5_9RHOB</name>
<dbReference type="EMBL" id="APGJ01000004">
    <property type="protein sequence ID" value="EYD72406.1"/>
    <property type="molecule type" value="Genomic_DNA"/>
</dbReference>
<gene>
    <name evidence="2" type="ORF">Lokhon_01205</name>
</gene>
<dbReference type="AlphaFoldDB" id="A0A017HDG5"/>
<protein>
    <submittedName>
        <fullName evidence="2">Uncharacterized protein</fullName>
    </submittedName>
</protein>
<dbReference type="eggNOG" id="ENOG50314HK">
    <property type="taxonomic scope" value="Bacteria"/>
</dbReference>
<organism evidence="2 3">
    <name type="scientific">Limimaricola hongkongensis DSM 17492</name>
    <dbReference type="NCBI Taxonomy" id="1122180"/>
    <lineage>
        <taxon>Bacteria</taxon>
        <taxon>Pseudomonadati</taxon>
        <taxon>Pseudomonadota</taxon>
        <taxon>Alphaproteobacteria</taxon>
        <taxon>Rhodobacterales</taxon>
        <taxon>Paracoccaceae</taxon>
        <taxon>Limimaricola</taxon>
    </lineage>
</organism>